<evidence type="ECO:0000256" key="2">
    <source>
        <dbReference type="PROSITE-ProRule" id="PRU00703"/>
    </source>
</evidence>
<dbReference type="CDD" id="cd05401">
    <property type="entry name" value="NT_GlnE_GlnD_like"/>
    <property type="match status" value="1"/>
</dbReference>
<evidence type="ECO:0000313" key="5">
    <source>
        <dbReference type="Proteomes" id="UP001589813"/>
    </source>
</evidence>
<dbReference type="PANTHER" id="PTHR48108:SF31">
    <property type="entry name" value="CBS DOMAIN AND CYCLIC NUCLEOTIDE-REGULATED NUCLEOTIDYLTRANSFERASE"/>
    <property type="match status" value="1"/>
</dbReference>
<dbReference type="Pfam" id="PF00571">
    <property type="entry name" value="CBS"/>
    <property type="match status" value="2"/>
</dbReference>
<dbReference type="SUPFAM" id="SSF54631">
    <property type="entry name" value="CBS-domain pair"/>
    <property type="match status" value="1"/>
</dbReference>
<feature type="domain" description="CBS" evidence="3">
    <location>
        <begin position="143"/>
        <end position="199"/>
    </location>
</feature>
<dbReference type="RefSeq" id="WP_377246583.1">
    <property type="nucleotide sequence ID" value="NZ_JBHLXP010000005.1"/>
</dbReference>
<gene>
    <name evidence="4" type="ORF">ACFFJP_16370</name>
</gene>
<evidence type="ECO:0000256" key="1">
    <source>
        <dbReference type="ARBA" id="ARBA00022737"/>
    </source>
</evidence>
<name>A0ABV6BG77_9GAMM</name>
<dbReference type="CDD" id="cd04587">
    <property type="entry name" value="CBS_pair_CAP-ED_NT_Pol-beta-like_DUF294_assoc"/>
    <property type="match status" value="1"/>
</dbReference>
<comment type="caution">
    <text evidence="4">The sequence shown here is derived from an EMBL/GenBank/DDBJ whole genome shotgun (WGS) entry which is preliminary data.</text>
</comment>
<proteinExistence type="predicted"/>
<evidence type="ECO:0000259" key="3">
    <source>
        <dbReference type="PROSITE" id="PS51371"/>
    </source>
</evidence>
<reference evidence="4 5" key="1">
    <citation type="submission" date="2024-09" db="EMBL/GenBank/DDBJ databases">
        <authorList>
            <person name="Sun Q."/>
            <person name="Mori K."/>
        </authorList>
    </citation>
    <scope>NUCLEOTIDE SEQUENCE [LARGE SCALE GENOMIC DNA]</scope>
    <source>
        <strain evidence="4 5">KCTC 23315</strain>
    </source>
</reference>
<dbReference type="Gene3D" id="3.10.580.10">
    <property type="entry name" value="CBS-domain"/>
    <property type="match status" value="1"/>
</dbReference>
<organism evidence="4 5">
    <name type="scientific">Rheinheimera tilapiae</name>
    <dbReference type="NCBI Taxonomy" id="875043"/>
    <lineage>
        <taxon>Bacteria</taxon>
        <taxon>Pseudomonadati</taxon>
        <taxon>Pseudomonadota</taxon>
        <taxon>Gammaproteobacteria</taxon>
        <taxon>Chromatiales</taxon>
        <taxon>Chromatiaceae</taxon>
        <taxon>Rheinheimera</taxon>
    </lineage>
</organism>
<dbReference type="Gene3D" id="2.60.120.10">
    <property type="entry name" value="Jelly Rolls"/>
    <property type="match status" value="1"/>
</dbReference>
<dbReference type="InterPro" id="IPR018821">
    <property type="entry name" value="DUF294_put_nucleoTrafse_sb-bd"/>
</dbReference>
<dbReference type="InterPro" id="IPR000644">
    <property type="entry name" value="CBS_dom"/>
</dbReference>
<feature type="domain" description="CBS" evidence="3">
    <location>
        <begin position="207"/>
        <end position="263"/>
    </location>
</feature>
<dbReference type="SMART" id="SM00116">
    <property type="entry name" value="CBS"/>
    <property type="match status" value="2"/>
</dbReference>
<keyword evidence="5" id="KW-1185">Reference proteome</keyword>
<dbReference type="Pfam" id="PF10335">
    <property type="entry name" value="DUF294_C"/>
    <property type="match status" value="1"/>
</dbReference>
<accession>A0ABV6BG77</accession>
<protein>
    <submittedName>
        <fullName evidence="4">Nucleotidyltransferase substrate binding domain-containing protein</fullName>
    </submittedName>
</protein>
<dbReference type="PANTHER" id="PTHR48108">
    <property type="entry name" value="CBS DOMAIN-CONTAINING PROTEIN CBSX2, CHLOROPLASTIC"/>
    <property type="match status" value="1"/>
</dbReference>
<evidence type="ECO:0000313" key="4">
    <source>
        <dbReference type="EMBL" id="MFC0049877.1"/>
    </source>
</evidence>
<dbReference type="Proteomes" id="UP001589813">
    <property type="component" value="Unassembled WGS sequence"/>
</dbReference>
<dbReference type="SUPFAM" id="SSF51206">
    <property type="entry name" value="cAMP-binding domain-like"/>
    <property type="match status" value="1"/>
</dbReference>
<dbReference type="InterPro" id="IPR046342">
    <property type="entry name" value="CBS_dom_sf"/>
</dbReference>
<sequence>MQIQEVVQFLTQVPPFAELPAADLSALSQQIKIYYAVQSEQLPFSHQLILVRTGLFLMQQQQQLYPLQSGDCWGYRQLLTQQDVAEQLHCQEDGLVYLIPQAVFEQYQHQFKNFALYFQRLLGRALHLHQQSATDHQRVADLCARQVYSIQGDATIQQAAILMTQQRISSVLVMADNQLCGILTDRDLRTKVLATGLPANTPVEQVMTRNPYRIAADAFSFEALQLMSQHNIHHLPVERAGSVIGVLTTSDLVRSTQEHPLFLISHIHRQHDSAGLSACQASITQLCRQLGQQQLPSREISQILTTLYDALAQSWLKLALQQLGPAPCAFSWLCFGSQARQDMLLSADQDNALLLEKEPVGDVERYFSALASFVCDGLASSGQVLCPGLVMATNPKLRLSLSGWSSRFAGMIQTPTPQALLDSSIYFDARVVAGSQALFNALQSDILAMSNQQLFIWQLAKNALSHQPPLGFFKHFILEQDGAKRRGLDLKKRGIALIHDVVRVHALAHGVSAVQTPARLDALVTLQVLSASEARDLTAAFELLHQLRWHLQYAALQQDGSMTNLQDPAQLNVLQRHQLKDAFAVISQHQQIVAQRYCREL</sequence>
<dbReference type="InterPro" id="IPR014710">
    <property type="entry name" value="RmlC-like_jellyroll"/>
</dbReference>
<dbReference type="EMBL" id="JBHLXP010000005">
    <property type="protein sequence ID" value="MFC0049877.1"/>
    <property type="molecule type" value="Genomic_DNA"/>
</dbReference>
<dbReference type="InterPro" id="IPR051462">
    <property type="entry name" value="CBS_domain-containing"/>
</dbReference>
<dbReference type="InterPro" id="IPR018490">
    <property type="entry name" value="cNMP-bd_dom_sf"/>
</dbReference>
<keyword evidence="1" id="KW-0677">Repeat</keyword>
<keyword evidence="2" id="KW-0129">CBS domain</keyword>
<dbReference type="InterPro" id="IPR005105">
    <property type="entry name" value="GlnD_Uridyltrans_N"/>
</dbReference>
<dbReference type="Pfam" id="PF03445">
    <property type="entry name" value="DUF294"/>
    <property type="match status" value="1"/>
</dbReference>
<dbReference type="PROSITE" id="PS51371">
    <property type="entry name" value="CBS"/>
    <property type="match status" value="2"/>
</dbReference>